<feature type="domain" description="CATRA-Associated Small Protein" evidence="1">
    <location>
        <begin position="18"/>
        <end position="101"/>
    </location>
</feature>
<organism evidence="2 3">
    <name type="scientific">Nonomuraea wenchangensis</name>
    <dbReference type="NCBI Taxonomy" id="568860"/>
    <lineage>
        <taxon>Bacteria</taxon>
        <taxon>Bacillati</taxon>
        <taxon>Actinomycetota</taxon>
        <taxon>Actinomycetes</taxon>
        <taxon>Streptosporangiales</taxon>
        <taxon>Streptosporangiaceae</taxon>
        <taxon>Nonomuraea</taxon>
    </lineage>
</organism>
<dbReference type="AlphaFoldDB" id="A0A1I0BY69"/>
<dbReference type="InterPro" id="IPR046924">
    <property type="entry name" value="CATASP"/>
</dbReference>
<proteinExistence type="predicted"/>
<dbReference type="Proteomes" id="UP000199361">
    <property type="component" value="Unassembled WGS sequence"/>
</dbReference>
<evidence type="ECO:0000313" key="2">
    <source>
        <dbReference type="EMBL" id="SET11997.1"/>
    </source>
</evidence>
<evidence type="ECO:0000259" key="1">
    <source>
        <dbReference type="Pfam" id="PF20271"/>
    </source>
</evidence>
<keyword evidence="3" id="KW-1185">Reference proteome</keyword>
<reference evidence="2 3" key="1">
    <citation type="submission" date="2016-10" db="EMBL/GenBank/DDBJ databases">
        <authorList>
            <person name="de Groot N.N."/>
        </authorList>
    </citation>
    <scope>NUCLEOTIDE SEQUENCE [LARGE SCALE GENOMIC DNA]</scope>
    <source>
        <strain evidence="2 3">CGMCC 4.5598</strain>
    </source>
</reference>
<dbReference type="Pfam" id="PF20271">
    <property type="entry name" value="CATASP"/>
    <property type="match status" value="1"/>
</dbReference>
<evidence type="ECO:0000313" key="3">
    <source>
        <dbReference type="Proteomes" id="UP000199361"/>
    </source>
</evidence>
<protein>
    <recommendedName>
        <fullName evidence="1">CATRA-Associated Small Protein domain-containing protein</fullName>
    </recommendedName>
</protein>
<dbReference type="STRING" id="568860.SAMN05421811_102106"/>
<dbReference type="RefSeq" id="WP_091077450.1">
    <property type="nucleotide sequence ID" value="NZ_FOHX01000002.1"/>
</dbReference>
<sequence>MMSTPESRSTEAEPTAGALTVLRDMLTWELAPPRWERLAELLDLAAAARESGDLDALRQVVADLELAGPVRITRLGATPAVPAPRPVRERINVLIHELGGPPREADEEDES</sequence>
<accession>A0A1I0BY69</accession>
<dbReference type="OrthoDB" id="4306366at2"/>
<gene>
    <name evidence="2" type="ORF">SAMN05421811_102106</name>
</gene>
<name>A0A1I0BY69_9ACTN</name>
<dbReference type="EMBL" id="FOHX01000002">
    <property type="protein sequence ID" value="SET11997.1"/>
    <property type="molecule type" value="Genomic_DNA"/>
</dbReference>